<proteinExistence type="predicted"/>
<accession>A0ABP0H061</accession>
<dbReference type="Gene3D" id="1.10.238.10">
    <property type="entry name" value="EF-hand"/>
    <property type="match status" value="2"/>
</dbReference>
<dbReference type="EMBL" id="CAWYQH010000152">
    <property type="protein sequence ID" value="CAK8695865.1"/>
    <property type="molecule type" value="Genomic_DNA"/>
</dbReference>
<dbReference type="CDD" id="cd00051">
    <property type="entry name" value="EFh"/>
    <property type="match status" value="1"/>
</dbReference>
<dbReference type="PANTHER" id="PTHR23048">
    <property type="entry name" value="MYOSIN LIGHT CHAIN 1, 3"/>
    <property type="match status" value="1"/>
</dbReference>
<dbReference type="Proteomes" id="UP001642483">
    <property type="component" value="Unassembled WGS sequence"/>
</dbReference>
<protein>
    <recommendedName>
        <fullName evidence="3">EF-hand domain-containing protein</fullName>
    </recommendedName>
</protein>
<evidence type="ECO:0000256" key="2">
    <source>
        <dbReference type="ARBA" id="ARBA00022837"/>
    </source>
</evidence>
<name>A0ABP0H061_CLALP</name>
<dbReference type="InterPro" id="IPR050230">
    <property type="entry name" value="CALM/Myosin/TropC-like"/>
</dbReference>
<keyword evidence="2" id="KW-0106">Calcium</keyword>
<dbReference type="PANTHER" id="PTHR23048:SF0">
    <property type="entry name" value="CALMODULIN LIKE 3"/>
    <property type="match status" value="1"/>
</dbReference>
<keyword evidence="5" id="KW-1185">Reference proteome</keyword>
<dbReference type="SMART" id="SM00054">
    <property type="entry name" value="EFh"/>
    <property type="match status" value="4"/>
</dbReference>
<feature type="domain" description="EF-hand" evidence="3">
    <location>
        <begin position="119"/>
        <end position="151"/>
    </location>
</feature>
<reference evidence="4 5" key="1">
    <citation type="submission" date="2024-02" db="EMBL/GenBank/DDBJ databases">
        <authorList>
            <person name="Daric V."/>
            <person name="Darras S."/>
        </authorList>
    </citation>
    <scope>NUCLEOTIDE SEQUENCE [LARGE SCALE GENOMIC DNA]</scope>
</reference>
<dbReference type="Pfam" id="PF13499">
    <property type="entry name" value="EF-hand_7"/>
    <property type="match status" value="2"/>
</dbReference>
<gene>
    <name evidence="4" type="ORF">CVLEPA_LOCUS29078</name>
</gene>
<feature type="domain" description="EF-hand" evidence="3">
    <location>
        <begin position="83"/>
        <end position="118"/>
    </location>
</feature>
<evidence type="ECO:0000313" key="4">
    <source>
        <dbReference type="EMBL" id="CAK8695865.1"/>
    </source>
</evidence>
<dbReference type="InterPro" id="IPR002048">
    <property type="entry name" value="EF_hand_dom"/>
</dbReference>
<evidence type="ECO:0000313" key="5">
    <source>
        <dbReference type="Proteomes" id="UP001642483"/>
    </source>
</evidence>
<evidence type="ECO:0000256" key="1">
    <source>
        <dbReference type="ARBA" id="ARBA00022737"/>
    </source>
</evidence>
<dbReference type="InterPro" id="IPR011992">
    <property type="entry name" value="EF-hand-dom_pair"/>
</dbReference>
<comment type="caution">
    <text evidence="4">The sequence shown here is derived from an EMBL/GenBank/DDBJ whole genome shotgun (WGS) entry which is preliminary data.</text>
</comment>
<evidence type="ECO:0000259" key="3">
    <source>
        <dbReference type="PROSITE" id="PS50222"/>
    </source>
</evidence>
<dbReference type="PROSITE" id="PS00018">
    <property type="entry name" value="EF_HAND_1"/>
    <property type="match status" value="3"/>
</dbReference>
<feature type="domain" description="EF-hand" evidence="3">
    <location>
        <begin position="15"/>
        <end position="46"/>
    </location>
</feature>
<dbReference type="SUPFAM" id="SSF47473">
    <property type="entry name" value="EF-hand"/>
    <property type="match status" value="1"/>
</dbReference>
<sequence>MTIPEEKVNGCGKYEIDVIFYLFDRDRNGVIDIEDLKITLHSTRHYATYDELNDIIKDICKNGKHFIEYDDFEKFAENQLEDCRDDLVRDAFQVFDCDQDGYINKNDLRKLITNFLSSPTEEELNDLLEEADRNRDGQIDFEDFVNAIKAQ</sequence>
<dbReference type="InterPro" id="IPR018247">
    <property type="entry name" value="EF_Hand_1_Ca_BS"/>
</dbReference>
<dbReference type="PROSITE" id="PS50222">
    <property type="entry name" value="EF_HAND_2"/>
    <property type="match status" value="3"/>
</dbReference>
<organism evidence="4 5">
    <name type="scientific">Clavelina lepadiformis</name>
    <name type="common">Light-bulb sea squirt</name>
    <name type="synonym">Ascidia lepadiformis</name>
    <dbReference type="NCBI Taxonomy" id="159417"/>
    <lineage>
        <taxon>Eukaryota</taxon>
        <taxon>Metazoa</taxon>
        <taxon>Chordata</taxon>
        <taxon>Tunicata</taxon>
        <taxon>Ascidiacea</taxon>
        <taxon>Aplousobranchia</taxon>
        <taxon>Clavelinidae</taxon>
        <taxon>Clavelina</taxon>
    </lineage>
</organism>
<keyword evidence="1" id="KW-0677">Repeat</keyword>